<keyword evidence="6" id="KW-0812">Transmembrane</keyword>
<dbReference type="InterPro" id="IPR017853">
    <property type="entry name" value="GH"/>
</dbReference>
<dbReference type="InParanoid" id="A0A1S3WM23"/>
<evidence type="ECO:0000256" key="5">
    <source>
        <dbReference type="RuleBase" id="RU003679"/>
    </source>
</evidence>
<dbReference type="AlphaFoldDB" id="A0A1S3WM23"/>
<evidence type="ECO:0000259" key="9">
    <source>
        <dbReference type="Pfam" id="PF21467"/>
    </source>
</evidence>
<dbReference type="Gene3D" id="3.20.20.80">
    <property type="entry name" value="Glycosidases"/>
    <property type="match status" value="1"/>
</dbReference>
<feature type="domain" description="Beta-galactosidase 1-like first all-beta" evidence="8">
    <location>
        <begin position="442"/>
        <end position="546"/>
    </location>
</feature>
<proteinExistence type="inferred from homology"/>
<organism evidence="10 11">
    <name type="scientific">Erinaceus europaeus</name>
    <name type="common">Western European hedgehog</name>
    <dbReference type="NCBI Taxonomy" id="9365"/>
    <lineage>
        <taxon>Eukaryota</taxon>
        <taxon>Metazoa</taxon>
        <taxon>Chordata</taxon>
        <taxon>Craniata</taxon>
        <taxon>Vertebrata</taxon>
        <taxon>Euteleostomi</taxon>
        <taxon>Mammalia</taxon>
        <taxon>Eutheria</taxon>
        <taxon>Laurasiatheria</taxon>
        <taxon>Eulipotyphla</taxon>
        <taxon>Erinaceidae</taxon>
        <taxon>Erinaceinae</taxon>
        <taxon>Erinaceus</taxon>
    </lineage>
</organism>
<dbReference type="InterPro" id="IPR048913">
    <property type="entry name" value="BetaGal_gal-bd"/>
</dbReference>
<dbReference type="PIRSF" id="PIRSF006336">
    <property type="entry name" value="B-gal"/>
    <property type="match status" value="1"/>
</dbReference>
<evidence type="ECO:0000256" key="3">
    <source>
        <dbReference type="ARBA" id="ARBA00023295"/>
    </source>
</evidence>
<keyword evidence="10" id="KW-1185">Reference proteome</keyword>
<comment type="similarity">
    <text evidence="1 5">Belongs to the glycosyl hydrolase 35 family.</text>
</comment>
<dbReference type="InterPro" id="IPR008979">
    <property type="entry name" value="Galactose-bd-like_sf"/>
</dbReference>
<keyword evidence="6" id="KW-0472">Membrane</keyword>
<feature type="domain" description="Beta-galactosidase galactose-binding" evidence="9">
    <location>
        <begin position="571"/>
        <end position="630"/>
    </location>
</feature>
<dbReference type="Pfam" id="PF21467">
    <property type="entry name" value="BetaGal_gal-bd"/>
    <property type="match status" value="1"/>
</dbReference>
<dbReference type="OrthoDB" id="1657402at2759"/>
<dbReference type="RefSeq" id="XP_016047428.2">
    <property type="nucleotide sequence ID" value="XM_016191942.2"/>
</dbReference>
<evidence type="ECO:0000256" key="6">
    <source>
        <dbReference type="SAM" id="Phobius"/>
    </source>
</evidence>
<dbReference type="EC" id="3.2.1.23" evidence="4"/>
<dbReference type="Proteomes" id="UP001652624">
    <property type="component" value="Chromosome 20"/>
</dbReference>
<feature type="transmembrane region" description="Helical" evidence="6">
    <location>
        <begin position="21"/>
        <end position="41"/>
    </location>
</feature>
<evidence type="ECO:0000259" key="8">
    <source>
        <dbReference type="Pfam" id="PF21317"/>
    </source>
</evidence>
<comment type="catalytic activity">
    <reaction evidence="4">
        <text>Hydrolysis of terminal non-reducing beta-D-galactose residues in beta-D-galactosides.</text>
        <dbReference type="EC" id="3.2.1.23"/>
    </reaction>
</comment>
<name>A0A1S3WM23_ERIEU</name>
<dbReference type="Pfam" id="PF01301">
    <property type="entry name" value="Glyco_hydro_35"/>
    <property type="match status" value="1"/>
</dbReference>
<dbReference type="SUPFAM" id="SSF49785">
    <property type="entry name" value="Galactose-binding domain-like"/>
    <property type="match status" value="1"/>
</dbReference>
<evidence type="ECO:0000313" key="10">
    <source>
        <dbReference type="Proteomes" id="UP001652624"/>
    </source>
</evidence>
<dbReference type="SUPFAM" id="SSF51445">
    <property type="entry name" value="(Trans)glycosidases"/>
    <property type="match status" value="1"/>
</dbReference>
<dbReference type="PANTHER" id="PTHR23421">
    <property type="entry name" value="BETA-GALACTOSIDASE RELATED"/>
    <property type="match status" value="1"/>
</dbReference>
<evidence type="ECO:0000256" key="1">
    <source>
        <dbReference type="ARBA" id="ARBA00009809"/>
    </source>
</evidence>
<evidence type="ECO:0000313" key="11">
    <source>
        <dbReference type="RefSeq" id="XP_016047428.2"/>
    </source>
</evidence>
<gene>
    <name evidence="11" type="primary">LOC103121229</name>
</gene>
<keyword evidence="2 4" id="KW-0378">Hydrolase</keyword>
<dbReference type="PROSITE" id="PS01182">
    <property type="entry name" value="GLYCOSYL_HYDROL_F35"/>
    <property type="match status" value="1"/>
</dbReference>
<dbReference type="eggNOG" id="KOG0496">
    <property type="taxonomic scope" value="Eukaryota"/>
</dbReference>
<dbReference type="InterPro" id="IPR001944">
    <property type="entry name" value="Glycoside_Hdrlase_35"/>
</dbReference>
<evidence type="ECO:0000256" key="4">
    <source>
        <dbReference type="RuleBase" id="RU000675"/>
    </source>
</evidence>
<dbReference type="Pfam" id="PF21317">
    <property type="entry name" value="BetaGal_ABD_1"/>
    <property type="match status" value="1"/>
</dbReference>
<dbReference type="GO" id="GO:0004565">
    <property type="term" value="F:beta-galactosidase activity"/>
    <property type="evidence" value="ECO:0007669"/>
    <property type="project" value="UniProtKB-EC"/>
</dbReference>
<dbReference type="Gene3D" id="2.60.120.260">
    <property type="entry name" value="Galactose-binding domain-like"/>
    <property type="match status" value="2"/>
</dbReference>
<protein>
    <recommendedName>
        <fullName evidence="4">Beta-galactosidase</fullName>
        <ecNumber evidence="4">3.2.1.23</ecNumber>
    </recommendedName>
</protein>
<sequence length="654" mass="75118">MQRSSTKSWLIKSIRTSMWTFLVRPVGVLCLSSVFLVMTQLERSFSKKINNVPLTPYHMKNRKVGLKAEDSKFTLEGIPFQILSGTIHYFRVPREYWKNSLQKLQACGFNTVTIYIPWNLHEPRRDLFDFAHNLDLRAFLTMASEVGLWVILSPGPYIGSDLDLGGLPSWLLSDPNMKLRTTYKGFTKAVNHYFNTLIPKIESLQYKEGGPIIAVQVENEYGAYHLDKHYLPYLKKALQIRGIKELLMTADAGQDLRNGHLKNVLATLHMKNIKKNTYETLSSIQGRHPILMMLYTAKSLDSWGIVRNTLDSHVIMENVREMFHLNFSLNLYVFHGGTNFGFMGGAMSLDYYLPMVTSYDYGGLLTEDGDYTPEYFNFQDFFHSVLELPRIILPVSKLKTVYNTLTVTHYISLWNMLPYLGKFIRSTKPLSMETLPINNGSGQSFGYILYETVITSGGFLTSKNHVQDRGQVYLNEKYLGVLDHAKDQLFIPDNQDHKDYMTLSILVENQGRLASGLNINTERKGLTGDIYLNNSPLRKFKIYSLEMKPSLLKKGNTPKIWKPILYPPPTPAFFHVTLRVSGSPKDTFIRLKNWTKGVVFINGRNLGRYWNKGPQETLYLPGSWLEPGQNEIILFEEFKPGFQIEFRSTPFLGY</sequence>
<keyword evidence="6" id="KW-1133">Transmembrane helix</keyword>
<reference evidence="11" key="1">
    <citation type="submission" date="2025-08" db="UniProtKB">
        <authorList>
            <consortium name="RefSeq"/>
        </authorList>
    </citation>
    <scope>IDENTIFICATION</scope>
</reference>
<dbReference type="InterPro" id="IPR019801">
    <property type="entry name" value="Glyco_hydro_35_CS"/>
</dbReference>
<dbReference type="GeneID" id="103121229"/>
<accession>A0A1S3WM23</accession>
<feature type="domain" description="Glycoside hydrolase 35 catalytic" evidence="7">
    <location>
        <begin position="73"/>
        <end position="383"/>
    </location>
</feature>
<keyword evidence="3 4" id="KW-0326">Glycosidase</keyword>
<dbReference type="InterPro" id="IPR031330">
    <property type="entry name" value="Gly_Hdrlase_35_cat"/>
</dbReference>
<evidence type="ECO:0000256" key="2">
    <source>
        <dbReference type="ARBA" id="ARBA00022801"/>
    </source>
</evidence>
<dbReference type="InterPro" id="IPR048912">
    <property type="entry name" value="BetaGal1-like_ABD1"/>
</dbReference>
<evidence type="ECO:0000259" key="7">
    <source>
        <dbReference type="Pfam" id="PF01301"/>
    </source>
</evidence>
<dbReference type="GO" id="GO:0005975">
    <property type="term" value="P:carbohydrate metabolic process"/>
    <property type="evidence" value="ECO:0007669"/>
    <property type="project" value="InterPro"/>
</dbReference>
<dbReference type="PRINTS" id="PR00742">
    <property type="entry name" value="GLHYDRLASE35"/>
</dbReference>
<dbReference type="InterPro" id="IPR026283">
    <property type="entry name" value="B-gal_1-like"/>
</dbReference>